<comment type="function">
    <text evidence="10">CRISPR (clustered regularly interspaced short palindromic repeat), is an adaptive immune system that provides protection against mobile genetic elements (viruses, transposable elements and conjugative plasmids). CRISPR clusters contain spacers, sequences complementary to antecedent mobile elements, and target invading nucleic acids. CRISPR clusters are transcribed and processed into CRISPR RNA (crRNA). Acts as a dsDNA endonuclease. Involved in the integration of spacer DNA into the CRISPR cassette.</text>
</comment>
<dbReference type="GO" id="GO:0003677">
    <property type="term" value="F:DNA binding"/>
    <property type="evidence" value="ECO:0007669"/>
    <property type="project" value="UniProtKB-KW"/>
</dbReference>
<evidence type="ECO:0000256" key="3">
    <source>
        <dbReference type="ARBA" id="ARBA00022759"/>
    </source>
</evidence>
<keyword evidence="2 10" id="KW-0479">Metal-binding</keyword>
<accession>A0A081BKV9</accession>
<evidence type="ECO:0000256" key="10">
    <source>
        <dbReference type="HAMAP-Rule" id="MF_01470"/>
    </source>
</evidence>
<keyword evidence="3 10" id="KW-0255">Endonuclease</keyword>
<evidence type="ECO:0000313" key="11">
    <source>
        <dbReference type="EMBL" id="GAK48677.1"/>
    </source>
</evidence>
<dbReference type="STRING" id="1291743.LOSG293_470060"/>
<comment type="caution">
    <text evidence="11">The sequence shown here is derived from an EMBL/GenBank/DDBJ whole genome shotgun (WGS) entry which is preliminary data.</text>
</comment>
<dbReference type="GO" id="GO:0004520">
    <property type="term" value="F:DNA endonuclease activity"/>
    <property type="evidence" value="ECO:0007669"/>
    <property type="project" value="InterPro"/>
</dbReference>
<dbReference type="eggNOG" id="COG1518">
    <property type="taxonomic scope" value="Bacteria"/>
</dbReference>
<comment type="similarity">
    <text evidence="10">Belongs to the CRISPR-associated endonuclease Cas1 family.</text>
</comment>
<dbReference type="HAMAP" id="MF_01470">
    <property type="entry name" value="Cas1"/>
    <property type="match status" value="1"/>
</dbReference>
<comment type="cofactor">
    <cofactor evidence="10">
        <name>Mg(2+)</name>
        <dbReference type="ChEBI" id="CHEBI:18420"/>
    </cofactor>
    <cofactor evidence="10">
        <name>Mn(2+)</name>
        <dbReference type="ChEBI" id="CHEBI:29035"/>
    </cofactor>
</comment>
<feature type="binding site" evidence="10">
    <location>
        <position position="146"/>
    </location>
    <ligand>
        <name>Mn(2+)</name>
        <dbReference type="ChEBI" id="CHEBI:29035"/>
    </ligand>
</feature>
<dbReference type="RefSeq" id="WP_034529593.1">
    <property type="nucleotide sequence ID" value="NZ_BBAZ01000065.1"/>
</dbReference>
<dbReference type="Gene3D" id="1.20.120.920">
    <property type="entry name" value="CRISPR-associated endonuclease Cas1, C-terminal domain"/>
    <property type="match status" value="1"/>
</dbReference>
<evidence type="ECO:0000313" key="12">
    <source>
        <dbReference type="Proteomes" id="UP000028700"/>
    </source>
</evidence>
<dbReference type="Pfam" id="PF01867">
    <property type="entry name" value="Cas_Cas1"/>
    <property type="match status" value="1"/>
</dbReference>
<dbReference type="GO" id="GO:0016787">
    <property type="term" value="F:hydrolase activity"/>
    <property type="evidence" value="ECO:0007669"/>
    <property type="project" value="UniProtKB-KW"/>
</dbReference>
<reference evidence="11" key="1">
    <citation type="journal article" date="2014" name="Genome Announc.">
        <title>Draft Genome Sequence of Lactobacillus oryzae Strain SG293T.</title>
        <authorList>
            <person name="Tanizawa Y."/>
            <person name="Fujisawa T."/>
            <person name="Mochizuki T."/>
            <person name="Kaminuma E."/>
            <person name="Nakamura Y."/>
            <person name="Tohno M."/>
        </authorList>
    </citation>
    <scope>NUCLEOTIDE SEQUENCE [LARGE SCALE GENOMIC DNA]</scope>
    <source>
        <strain evidence="11">SG293</strain>
    </source>
</reference>
<evidence type="ECO:0000256" key="8">
    <source>
        <dbReference type="ARBA" id="ARBA00023211"/>
    </source>
</evidence>
<dbReference type="InterPro" id="IPR019855">
    <property type="entry name" value="CRISPR-assoc_Cas1_NMENI"/>
</dbReference>
<keyword evidence="7 10" id="KW-0238">DNA-binding</keyword>
<feature type="binding site" evidence="10">
    <location>
        <position position="215"/>
    </location>
    <ligand>
        <name>Mn(2+)</name>
        <dbReference type="ChEBI" id="CHEBI:29035"/>
    </ligand>
</feature>
<dbReference type="OrthoDB" id="9803119at2"/>
<dbReference type="PANTHER" id="PTHR34353:SF2">
    <property type="entry name" value="CRISPR-ASSOCIATED ENDONUCLEASE CAS1 1"/>
    <property type="match status" value="1"/>
</dbReference>
<proteinExistence type="inferred from homology"/>
<keyword evidence="6 10" id="KW-0051">Antiviral defense</keyword>
<comment type="subunit">
    <text evidence="9 10">Homodimer, forms a heterotetramer with a Cas2 homodimer.</text>
</comment>
<dbReference type="GO" id="GO:0043571">
    <property type="term" value="P:maintenance of CRISPR repeat elements"/>
    <property type="evidence" value="ECO:0007669"/>
    <property type="project" value="UniProtKB-UniRule"/>
</dbReference>
<evidence type="ECO:0000256" key="9">
    <source>
        <dbReference type="ARBA" id="ARBA00038592"/>
    </source>
</evidence>
<dbReference type="InterPro" id="IPR042206">
    <property type="entry name" value="CRISPR-assoc_Cas1_C"/>
</dbReference>
<protein>
    <recommendedName>
        <fullName evidence="10">CRISPR-associated endonuclease Cas1</fullName>
        <ecNumber evidence="10">3.1.-.-</ecNumber>
    </recommendedName>
</protein>
<keyword evidence="1 10" id="KW-0540">Nuclease</keyword>
<dbReference type="InterPro" id="IPR042211">
    <property type="entry name" value="CRISPR-assoc_Cas1_N"/>
</dbReference>
<evidence type="ECO:0000256" key="5">
    <source>
        <dbReference type="ARBA" id="ARBA00022842"/>
    </source>
</evidence>
<dbReference type="PANTHER" id="PTHR34353">
    <property type="entry name" value="CRISPR-ASSOCIATED ENDONUCLEASE CAS1 1"/>
    <property type="match status" value="1"/>
</dbReference>
<dbReference type="NCBIfam" id="TIGR03639">
    <property type="entry name" value="cas1_NMENI"/>
    <property type="match status" value="1"/>
</dbReference>
<sequence length="298" mass="34229">MAWRTIIVSQHAKISYSGQNIVVQTRDGMNQIPVADIQLLLISTTQAVITSAAISQLARQQTKIIFTDDRAEPICETIDYYPSNRTENRLRQQMTWSEDRKQTLWTKITGQKIQAQIQIAELFENDSSELVAELEKLEIGDVTNREAVVARKYFSMMFDESRRDFSATNAALNYGYAILLSAVNREIVANGYLTQLGIHHHSQENEFNLGSDLMEPFRPIIDGWVKHHQFKEFNVEVKYGLVQLLDFEFKYNQKNTILRNAISRHVSNCLKYLSEEIAETEIEVEINEVSDNAFNGDV</sequence>
<dbReference type="Proteomes" id="UP000028700">
    <property type="component" value="Unassembled WGS sequence"/>
</dbReference>
<dbReference type="GO" id="GO:0051607">
    <property type="term" value="P:defense response to virus"/>
    <property type="evidence" value="ECO:0007669"/>
    <property type="project" value="UniProtKB-UniRule"/>
</dbReference>
<keyword evidence="12" id="KW-1185">Reference proteome</keyword>
<dbReference type="AlphaFoldDB" id="A0A081BKV9"/>
<keyword evidence="8 10" id="KW-0464">Manganese</keyword>
<dbReference type="EMBL" id="BBJM01000047">
    <property type="protein sequence ID" value="GAK48677.1"/>
    <property type="molecule type" value="Genomic_DNA"/>
</dbReference>
<evidence type="ECO:0000256" key="7">
    <source>
        <dbReference type="ARBA" id="ARBA00023125"/>
    </source>
</evidence>
<dbReference type="GO" id="GO:0046872">
    <property type="term" value="F:metal ion binding"/>
    <property type="evidence" value="ECO:0007669"/>
    <property type="project" value="UniProtKB-UniRule"/>
</dbReference>
<keyword evidence="5 10" id="KW-0460">Magnesium</keyword>
<dbReference type="Gene3D" id="3.100.10.20">
    <property type="entry name" value="CRISPR-associated endonuclease Cas1, N-terminal domain"/>
    <property type="match status" value="1"/>
</dbReference>
<feature type="binding site" evidence="10">
    <location>
        <position position="200"/>
    </location>
    <ligand>
        <name>Mn(2+)</name>
        <dbReference type="ChEBI" id="CHEBI:29035"/>
    </ligand>
</feature>
<organism evidence="11 12">
    <name type="scientific">Secundilactobacillus oryzae JCM 18671</name>
    <dbReference type="NCBI Taxonomy" id="1291743"/>
    <lineage>
        <taxon>Bacteria</taxon>
        <taxon>Bacillati</taxon>
        <taxon>Bacillota</taxon>
        <taxon>Bacilli</taxon>
        <taxon>Lactobacillales</taxon>
        <taxon>Lactobacillaceae</taxon>
        <taxon>Secundilactobacillus</taxon>
    </lineage>
</organism>
<evidence type="ECO:0000256" key="4">
    <source>
        <dbReference type="ARBA" id="ARBA00022801"/>
    </source>
</evidence>
<gene>
    <name evidence="10" type="primary">cas1</name>
    <name evidence="11" type="ORF">LOSG293_470060</name>
</gene>
<dbReference type="NCBIfam" id="TIGR00287">
    <property type="entry name" value="cas1"/>
    <property type="match status" value="1"/>
</dbReference>
<name>A0A081BKV9_9LACO</name>
<dbReference type="InterPro" id="IPR050646">
    <property type="entry name" value="Cas1"/>
</dbReference>
<evidence type="ECO:0000256" key="2">
    <source>
        <dbReference type="ARBA" id="ARBA00022723"/>
    </source>
</evidence>
<keyword evidence="4 10" id="KW-0378">Hydrolase</keyword>
<dbReference type="EC" id="3.1.-.-" evidence="10"/>
<dbReference type="InterPro" id="IPR002729">
    <property type="entry name" value="CRISPR-assoc_Cas1"/>
</dbReference>
<evidence type="ECO:0000256" key="1">
    <source>
        <dbReference type="ARBA" id="ARBA00022722"/>
    </source>
</evidence>
<evidence type="ECO:0000256" key="6">
    <source>
        <dbReference type="ARBA" id="ARBA00023118"/>
    </source>
</evidence>